<dbReference type="RefSeq" id="WP_067518524.1">
    <property type="nucleotide sequence ID" value="NZ_JABELX010000007.1"/>
</dbReference>
<dbReference type="Pfam" id="PF09844">
    <property type="entry name" value="DUF2071"/>
    <property type="match status" value="1"/>
</dbReference>
<dbReference type="EMBL" id="JABELX010000007">
    <property type="protein sequence ID" value="NNH72068.1"/>
    <property type="molecule type" value="Genomic_DNA"/>
</dbReference>
<dbReference type="Gene3D" id="2.40.400.10">
    <property type="entry name" value="Acetoacetate decarboxylase-like"/>
    <property type="match status" value="1"/>
</dbReference>
<dbReference type="InterPro" id="IPR018644">
    <property type="entry name" value="DUF2071"/>
</dbReference>
<comment type="caution">
    <text evidence="1">The sequence shown here is derived from an EMBL/GenBank/DDBJ whole genome shotgun (WGS) entry which is preliminary data.</text>
</comment>
<dbReference type="Proteomes" id="UP000586827">
    <property type="component" value="Unassembled WGS sequence"/>
</dbReference>
<proteinExistence type="predicted"/>
<evidence type="ECO:0000313" key="2">
    <source>
        <dbReference type="Proteomes" id="UP000586827"/>
    </source>
</evidence>
<dbReference type="SUPFAM" id="SSF160104">
    <property type="entry name" value="Acetoacetate decarboxylase-like"/>
    <property type="match status" value="1"/>
</dbReference>
<gene>
    <name evidence="1" type="ORF">HLB23_19775</name>
</gene>
<dbReference type="InterPro" id="IPR023375">
    <property type="entry name" value="ADC_dom_sf"/>
</dbReference>
<dbReference type="PANTHER" id="PTHR39186:SF1">
    <property type="entry name" value="DUF2071 DOMAIN-CONTAINING PROTEIN"/>
    <property type="match status" value="1"/>
</dbReference>
<dbReference type="AlphaFoldDB" id="A0A849C2V5"/>
<name>A0A849C2V5_9NOCA</name>
<evidence type="ECO:0000313" key="1">
    <source>
        <dbReference type="EMBL" id="NNH72068.1"/>
    </source>
</evidence>
<keyword evidence="2" id="KW-1185">Reference proteome</keyword>
<protein>
    <submittedName>
        <fullName evidence="1">DUF2071 domain-containing protein</fullName>
    </submittedName>
</protein>
<sequence>MAMQPPVTADHDIPVSPVRQTWRDVVFLHWPIAPETVRPLLPPNTEPDVVDGTCWVGVIGLRMAGLRFGGIPYPSFRELNVRLYSVDASGRRGVVFRTMEATDPTFAALSRASLALPYTWADISCDRVGTEIAYRTARRYPPPEGAGVRCRVAVGEAIEPTELESALTARWSLHQGWYGRTLQIPVAHEIWPLRRAELLDWHDEGLFAACGVPTPTGPPHSVLYAAAVTARFGSPTPVRLNGIGHR</sequence>
<reference evidence="1 2" key="1">
    <citation type="submission" date="2020-05" db="EMBL/GenBank/DDBJ databases">
        <title>MicrobeNet Type strains.</title>
        <authorList>
            <person name="Nicholson A.C."/>
        </authorList>
    </citation>
    <scope>NUCLEOTIDE SEQUENCE [LARGE SCALE GENOMIC DNA]</scope>
    <source>
        <strain evidence="1 2">JCM 3224</strain>
    </source>
</reference>
<accession>A0A849C2V5</accession>
<dbReference type="PANTHER" id="PTHR39186">
    <property type="entry name" value="DUF2071 FAMILY PROTEIN"/>
    <property type="match status" value="1"/>
</dbReference>
<organism evidence="1 2">
    <name type="scientific">Nocardia uniformis</name>
    <dbReference type="NCBI Taxonomy" id="53432"/>
    <lineage>
        <taxon>Bacteria</taxon>
        <taxon>Bacillati</taxon>
        <taxon>Actinomycetota</taxon>
        <taxon>Actinomycetes</taxon>
        <taxon>Mycobacteriales</taxon>
        <taxon>Nocardiaceae</taxon>
        <taxon>Nocardia</taxon>
    </lineage>
</organism>